<sequence length="537" mass="60523">MPIIKAVIFDMGGVLIPSPMQLWGNFETSRSLLSGSAVSTLLSAEVCSIFNALERGEINTTGFRERVLSLYSKRNNNLSGHAFLPIFSQLFDCANSAFEIDLRWIHLIETLKAEGIKVGVLTNNWFTDRARSKKTHALGEYTSLFDVIVESCSRSPKPESAIYEHILHMINVEPQSIVFVDDLGVNLKPARELGFHTVKCENIDQTISDMEKIVGISVKNYVTGTRVSAPEEDLPREPLINILIENSAIKLLHHTIWWLGNLFTDMLRKKPRGPLLPSAHLINREFRVQSAIRGRVPVAKMVDYVEDVLDTPFYLMEYCNGRVFTNPNLPDCLPMERKRIYKEVARVLSSIHSVDLSQVGLMDFGPSGNYMERNLKRLVNIPTNKEHTLVHGDFRLDNLIFHPTEAQVLAVLDWEMSTLGDPLSDLASCLFAHYFSSQVTSFVVSQLCDQKKPTALEWDFYVAFAAFRNAVLATGVYRRFLDGQASNKESAAKFAQMPKKMIELGLKVTGHQATATPRIMNGVSIEQNENIGFVRWL</sequence>
<dbReference type="Pfam" id="PF00702">
    <property type="entry name" value="Hydrolase"/>
    <property type="match status" value="1"/>
</dbReference>
<evidence type="ECO:0000259" key="2">
    <source>
        <dbReference type="Pfam" id="PF01636"/>
    </source>
</evidence>
<dbReference type="WBParaSite" id="jg3790.1">
    <property type="protein sequence ID" value="jg3790.1"/>
    <property type="gene ID" value="jg3790"/>
</dbReference>
<dbReference type="NCBIfam" id="TIGR02247">
    <property type="entry name" value="HAD-1A3-hyp"/>
    <property type="match status" value="1"/>
</dbReference>
<dbReference type="CDD" id="cd05154">
    <property type="entry name" value="ACAD10_11_N-like"/>
    <property type="match status" value="1"/>
</dbReference>
<dbReference type="InterPro" id="IPR036412">
    <property type="entry name" value="HAD-like_sf"/>
</dbReference>
<dbReference type="NCBIfam" id="TIGR01509">
    <property type="entry name" value="HAD-SF-IA-v3"/>
    <property type="match status" value="1"/>
</dbReference>
<name>A0A915E8V7_9BILA</name>
<dbReference type="SFLD" id="SFLDG01129">
    <property type="entry name" value="C1.5:_HAD__Beta-PGM__Phosphata"/>
    <property type="match status" value="1"/>
</dbReference>
<dbReference type="Pfam" id="PF01636">
    <property type="entry name" value="APH"/>
    <property type="match status" value="2"/>
</dbReference>
<dbReference type="InterPro" id="IPR011009">
    <property type="entry name" value="Kinase-like_dom_sf"/>
</dbReference>
<evidence type="ECO:0000313" key="3">
    <source>
        <dbReference type="Proteomes" id="UP000887574"/>
    </source>
</evidence>
<dbReference type="CDD" id="cd02603">
    <property type="entry name" value="HAD_sEH-N_like"/>
    <property type="match status" value="1"/>
</dbReference>
<dbReference type="PANTHER" id="PTHR47829">
    <property type="entry name" value="HYDROLASE, PUTATIVE (AFU_ORTHOLOGUE AFUA_1G12880)-RELATED"/>
    <property type="match status" value="1"/>
</dbReference>
<organism evidence="3 4">
    <name type="scientific">Ditylenchus dipsaci</name>
    <dbReference type="NCBI Taxonomy" id="166011"/>
    <lineage>
        <taxon>Eukaryota</taxon>
        <taxon>Metazoa</taxon>
        <taxon>Ecdysozoa</taxon>
        <taxon>Nematoda</taxon>
        <taxon>Chromadorea</taxon>
        <taxon>Rhabditida</taxon>
        <taxon>Tylenchina</taxon>
        <taxon>Tylenchomorpha</taxon>
        <taxon>Sphaerularioidea</taxon>
        <taxon>Anguinidae</taxon>
        <taxon>Anguininae</taxon>
        <taxon>Ditylenchus</taxon>
    </lineage>
</organism>
<dbReference type="Gene3D" id="3.90.1200.10">
    <property type="match status" value="1"/>
</dbReference>
<dbReference type="Proteomes" id="UP000887574">
    <property type="component" value="Unplaced"/>
</dbReference>
<feature type="domain" description="Aminoglycoside phosphotransferase" evidence="2">
    <location>
        <begin position="267"/>
        <end position="377"/>
    </location>
</feature>
<dbReference type="InterPro" id="IPR052898">
    <property type="entry name" value="ACAD10-like"/>
</dbReference>
<feature type="domain" description="Aminoglycoside phosphotransferase" evidence="2">
    <location>
        <begin position="380"/>
        <end position="442"/>
    </location>
</feature>
<dbReference type="InterPro" id="IPR006439">
    <property type="entry name" value="HAD-SF_hydro_IA"/>
</dbReference>
<evidence type="ECO:0000313" key="4">
    <source>
        <dbReference type="WBParaSite" id="jg3790.1"/>
    </source>
</evidence>
<dbReference type="PRINTS" id="PR00413">
    <property type="entry name" value="HADHALOGNASE"/>
</dbReference>
<dbReference type="InterPro" id="IPR041726">
    <property type="entry name" value="ACAD10_11_N"/>
</dbReference>
<dbReference type="Gene3D" id="3.40.50.1000">
    <property type="entry name" value="HAD superfamily/HAD-like"/>
    <property type="match status" value="1"/>
</dbReference>
<dbReference type="InterPro" id="IPR023214">
    <property type="entry name" value="HAD_sf"/>
</dbReference>
<dbReference type="Gene3D" id="3.30.200.20">
    <property type="entry name" value="Phosphorylase Kinase, domain 1"/>
    <property type="match status" value="1"/>
</dbReference>
<proteinExistence type="predicted"/>
<protein>
    <submittedName>
        <fullName evidence="4">Aminoglycoside phosphotransferase domain-containing protein</fullName>
    </submittedName>
</protein>
<evidence type="ECO:0000256" key="1">
    <source>
        <dbReference type="ARBA" id="ARBA00022990"/>
    </source>
</evidence>
<dbReference type="InterPro" id="IPR002575">
    <property type="entry name" value="Aminoglycoside_PTrfase"/>
</dbReference>
<dbReference type="SFLD" id="SFLDS00003">
    <property type="entry name" value="Haloacid_Dehalogenase"/>
    <property type="match status" value="1"/>
</dbReference>
<dbReference type="SUPFAM" id="SSF56112">
    <property type="entry name" value="Protein kinase-like (PK-like)"/>
    <property type="match status" value="1"/>
</dbReference>
<reference evidence="4" key="1">
    <citation type="submission" date="2022-11" db="UniProtKB">
        <authorList>
            <consortium name="WormBaseParasite"/>
        </authorList>
    </citation>
    <scope>IDENTIFICATION</scope>
</reference>
<keyword evidence="3" id="KW-1185">Reference proteome</keyword>
<dbReference type="PANTHER" id="PTHR47829:SF1">
    <property type="entry name" value="HAD FAMILY PHOSPHATASE"/>
    <property type="match status" value="1"/>
</dbReference>
<dbReference type="AlphaFoldDB" id="A0A915E8V7"/>
<keyword evidence="1" id="KW-0007">Acetylation</keyword>
<dbReference type="InterPro" id="IPR011945">
    <property type="entry name" value="HAD-SF_ppase_IA/epoxid_hydro_N"/>
</dbReference>
<accession>A0A915E8V7</accession>
<dbReference type="InterPro" id="IPR023198">
    <property type="entry name" value="PGP-like_dom2"/>
</dbReference>
<dbReference type="SUPFAM" id="SSF56784">
    <property type="entry name" value="HAD-like"/>
    <property type="match status" value="1"/>
</dbReference>
<dbReference type="Gene3D" id="1.10.150.240">
    <property type="entry name" value="Putative phosphatase, domain 2"/>
    <property type="match status" value="1"/>
</dbReference>